<reference evidence="1 2" key="1">
    <citation type="journal article" date="2014" name="Mol. Plant">
        <title>Chromosome Scale Genome Assembly and Transcriptome Profiling of Nannochloropsis gaditana in Nitrogen Depletion.</title>
        <authorList>
            <person name="Corteggiani Carpinelli E."/>
            <person name="Telatin A."/>
            <person name="Vitulo N."/>
            <person name="Forcato C."/>
            <person name="D'Angelo M."/>
            <person name="Schiavon R."/>
            <person name="Vezzi A."/>
            <person name="Giacometti G.M."/>
            <person name="Morosinotto T."/>
            <person name="Valle G."/>
        </authorList>
    </citation>
    <scope>NUCLEOTIDE SEQUENCE [LARGE SCALE GENOMIC DNA]</scope>
    <source>
        <strain evidence="1 2">B-31</strain>
    </source>
</reference>
<dbReference type="Proteomes" id="UP000019335">
    <property type="component" value="Chromosome 8"/>
</dbReference>
<dbReference type="InterPro" id="IPR036412">
    <property type="entry name" value="HAD-like_sf"/>
</dbReference>
<evidence type="ECO:0000313" key="1">
    <source>
        <dbReference type="EMBL" id="EWM26779.1"/>
    </source>
</evidence>
<dbReference type="PANTHER" id="PTHR14269">
    <property type="entry name" value="CDP-DIACYLGLYCEROL--GLYCEROL-3-PHOSPHATE 3-PHOSPHATIDYLTRANSFERASE-RELATED"/>
    <property type="match status" value="1"/>
</dbReference>
<dbReference type="GO" id="GO:0016787">
    <property type="term" value="F:hydrolase activity"/>
    <property type="evidence" value="ECO:0007669"/>
    <property type="project" value="UniProtKB-KW"/>
</dbReference>
<evidence type="ECO:0000313" key="2">
    <source>
        <dbReference type="Proteomes" id="UP000019335"/>
    </source>
</evidence>
<accession>W7U270</accession>
<dbReference type="Pfam" id="PF13242">
    <property type="entry name" value="Hydrolase_like"/>
    <property type="match status" value="1"/>
</dbReference>
<dbReference type="InterPro" id="IPR023214">
    <property type="entry name" value="HAD_sf"/>
</dbReference>
<keyword evidence="2" id="KW-1185">Reference proteome</keyword>
<dbReference type="NCBIfam" id="TIGR01456">
    <property type="entry name" value="CECR5"/>
    <property type="match status" value="1"/>
</dbReference>
<dbReference type="NCBIfam" id="TIGR01460">
    <property type="entry name" value="HAD-SF-IIA"/>
    <property type="match status" value="1"/>
</dbReference>
<dbReference type="SUPFAM" id="SSF56784">
    <property type="entry name" value="HAD-like"/>
    <property type="match status" value="1"/>
</dbReference>
<sequence>MMLSLRAAGILRAGPATVRAAQPRKLASVRAKCRPRTLSSAATSASPVPFAVAFDIDGVLVRGGNQIPGAGRVLEYLVEAQSNPNVARRVPFVFLTNGGGCMEDAKAHEMSDVFFPELPVPIRPSQVMLSHTPMKSLLPLYKDKQILALGSKDYAAVCRAYGFQHVVTVEDVLHAHPELYPFKTYHKRHDLHTDPFAAVFILHDPVDWAPEIQVLCDVFEGGRLVGKDPADSGKHSHIPVYSSNSDLVFSSGYAVPRLAQGAFLTAWEAVYRACYGGKGIEITRFGKPWESSYRHAEKMLVHEARLLGLTGKDLPPHKPHEHKHYPIQRVYAVGDNPLSDVEGANRADGHHCEWVSILVKTGVYKEGMPHAAKHVVADVTEAFRLILELEGYDI</sequence>
<dbReference type="Pfam" id="PF13344">
    <property type="entry name" value="Hydrolase_6"/>
    <property type="match status" value="1"/>
</dbReference>
<name>W7U270_9STRA</name>
<dbReference type="InterPro" id="IPR006353">
    <property type="entry name" value="HAD-SF_hydro_IIA_CECR5"/>
</dbReference>
<dbReference type="EMBL" id="AZIL01000609">
    <property type="protein sequence ID" value="EWM26779.1"/>
    <property type="molecule type" value="Genomic_DNA"/>
</dbReference>
<comment type="caution">
    <text evidence="1">The sequence shown here is derived from an EMBL/GenBank/DDBJ whole genome shotgun (WGS) entry which is preliminary data.</text>
</comment>
<proteinExistence type="predicted"/>
<dbReference type="Gene3D" id="3.40.50.1000">
    <property type="entry name" value="HAD superfamily/HAD-like"/>
    <property type="match status" value="2"/>
</dbReference>
<dbReference type="GO" id="GO:0005739">
    <property type="term" value="C:mitochondrion"/>
    <property type="evidence" value="ECO:0007669"/>
    <property type="project" value="TreeGrafter"/>
</dbReference>
<dbReference type="InterPro" id="IPR050324">
    <property type="entry name" value="CDP-alcohol_PTase-I"/>
</dbReference>
<organism evidence="1 2">
    <name type="scientific">Nannochloropsis gaditana</name>
    <dbReference type="NCBI Taxonomy" id="72520"/>
    <lineage>
        <taxon>Eukaryota</taxon>
        <taxon>Sar</taxon>
        <taxon>Stramenopiles</taxon>
        <taxon>Ochrophyta</taxon>
        <taxon>Eustigmatophyceae</taxon>
        <taxon>Eustigmatales</taxon>
        <taxon>Monodopsidaceae</taxon>
        <taxon>Nannochloropsis</taxon>
    </lineage>
</organism>
<dbReference type="OrthoDB" id="10251048at2759"/>
<keyword evidence="1" id="KW-0378">Hydrolase</keyword>
<dbReference type="InterPro" id="IPR006357">
    <property type="entry name" value="HAD-SF_hydro_IIA"/>
</dbReference>
<dbReference type="GO" id="GO:0046474">
    <property type="term" value="P:glycerophospholipid biosynthetic process"/>
    <property type="evidence" value="ECO:0007669"/>
    <property type="project" value="TreeGrafter"/>
</dbReference>
<gene>
    <name evidence="1" type="ORF">Naga_100001g3</name>
</gene>
<dbReference type="AlphaFoldDB" id="W7U270"/>
<dbReference type="PANTHER" id="PTHR14269:SF4">
    <property type="entry name" value="CAT EYE SYNDROME CRITICAL REGION PROTEIN 5"/>
    <property type="match status" value="1"/>
</dbReference>
<protein>
    <submittedName>
        <fullName evidence="1">Had-superfamily subfamily iia hydrolase</fullName>
    </submittedName>
</protein>